<dbReference type="GO" id="GO:0016491">
    <property type="term" value="F:oxidoreductase activity"/>
    <property type="evidence" value="ECO:0007669"/>
    <property type="project" value="TreeGrafter"/>
</dbReference>
<evidence type="ECO:0000256" key="1">
    <source>
        <dbReference type="ARBA" id="ARBA00022630"/>
    </source>
</evidence>
<evidence type="ECO:0000313" key="6">
    <source>
        <dbReference type="Proteomes" id="UP000539372"/>
    </source>
</evidence>
<dbReference type="PANTHER" id="PTHR19384">
    <property type="entry name" value="NITRIC OXIDE SYNTHASE-RELATED"/>
    <property type="match status" value="1"/>
</dbReference>
<sequence length="154" mass="16561">MSNEVKILVGTMTGTAELVADEIVDVLDGKGADVEVLLMDDLKPDVLKPGPLYILCVSTYGQGDVPDNAQAFFAALSEQKPDLSGIYYGVFALGDRTYMQTFCFGGQKFDELLSGLGATRLGDRKEHDACSGELPEDLAAEWAEQWFEAAAEAA</sequence>
<dbReference type="GO" id="GO:0010181">
    <property type="term" value="F:FMN binding"/>
    <property type="evidence" value="ECO:0007669"/>
    <property type="project" value="InterPro"/>
</dbReference>
<dbReference type="Proteomes" id="UP000539372">
    <property type="component" value="Unassembled WGS sequence"/>
</dbReference>
<reference evidence="5 6" key="1">
    <citation type="submission" date="2020-04" db="EMBL/GenBank/DDBJ databases">
        <title>Rhodospirillaceae bacterium KN72 isolated from deep sea.</title>
        <authorList>
            <person name="Zhang D.-C."/>
        </authorList>
    </citation>
    <scope>NUCLEOTIDE SEQUENCE [LARGE SCALE GENOMIC DNA]</scope>
    <source>
        <strain evidence="5 6">KN72</strain>
    </source>
</reference>
<name>A0A7Y0E376_9PROT</name>
<gene>
    <name evidence="5" type="ORF">HH303_18020</name>
</gene>
<evidence type="ECO:0000313" key="5">
    <source>
        <dbReference type="EMBL" id="NMM46394.1"/>
    </source>
</evidence>
<dbReference type="RefSeq" id="WP_169626752.1">
    <property type="nucleotide sequence ID" value="NZ_JABBNT010000005.1"/>
</dbReference>
<keyword evidence="1" id="KW-0285">Flavoprotein</keyword>
<dbReference type="PROSITE" id="PS50902">
    <property type="entry name" value="FLAVODOXIN_LIKE"/>
    <property type="match status" value="1"/>
</dbReference>
<dbReference type="Pfam" id="PF00258">
    <property type="entry name" value="Flavodoxin_1"/>
    <property type="match status" value="1"/>
</dbReference>
<evidence type="ECO:0000259" key="4">
    <source>
        <dbReference type="PROSITE" id="PS50902"/>
    </source>
</evidence>
<dbReference type="AlphaFoldDB" id="A0A7Y0E376"/>
<organism evidence="5 6">
    <name type="scientific">Pacificispira spongiicola</name>
    <dbReference type="NCBI Taxonomy" id="2729598"/>
    <lineage>
        <taxon>Bacteria</taxon>
        <taxon>Pseudomonadati</taxon>
        <taxon>Pseudomonadota</taxon>
        <taxon>Alphaproteobacteria</taxon>
        <taxon>Rhodospirillales</taxon>
        <taxon>Rhodospirillaceae</taxon>
        <taxon>Pacificispira</taxon>
    </lineage>
</organism>
<evidence type="ECO:0000256" key="2">
    <source>
        <dbReference type="ARBA" id="ARBA00022643"/>
    </source>
</evidence>
<protein>
    <submittedName>
        <fullName evidence="5">Nitric oxide synthase</fullName>
    </submittedName>
</protein>
<dbReference type="InterPro" id="IPR001094">
    <property type="entry name" value="Flavdoxin-like"/>
</dbReference>
<keyword evidence="3" id="KW-0813">Transport</keyword>
<proteinExistence type="predicted"/>
<keyword evidence="2" id="KW-0288">FMN</keyword>
<accession>A0A7Y0E376</accession>
<dbReference type="GO" id="GO:0050660">
    <property type="term" value="F:flavin adenine dinucleotide binding"/>
    <property type="evidence" value="ECO:0007669"/>
    <property type="project" value="TreeGrafter"/>
</dbReference>
<dbReference type="Gene3D" id="3.40.50.360">
    <property type="match status" value="1"/>
</dbReference>
<feature type="domain" description="Flavodoxin-like" evidence="4">
    <location>
        <begin position="5"/>
        <end position="147"/>
    </location>
</feature>
<dbReference type="SUPFAM" id="SSF52218">
    <property type="entry name" value="Flavoproteins"/>
    <property type="match status" value="1"/>
</dbReference>
<keyword evidence="3" id="KW-0249">Electron transport</keyword>
<dbReference type="EMBL" id="JABBNT010000005">
    <property type="protein sequence ID" value="NMM46394.1"/>
    <property type="molecule type" value="Genomic_DNA"/>
</dbReference>
<comment type="caution">
    <text evidence="5">The sequence shown here is derived from an EMBL/GenBank/DDBJ whole genome shotgun (WGS) entry which is preliminary data.</text>
</comment>
<evidence type="ECO:0000256" key="3">
    <source>
        <dbReference type="ARBA" id="ARBA00022982"/>
    </source>
</evidence>
<dbReference type="GO" id="GO:0005829">
    <property type="term" value="C:cytosol"/>
    <property type="evidence" value="ECO:0007669"/>
    <property type="project" value="TreeGrafter"/>
</dbReference>
<dbReference type="InterPro" id="IPR008254">
    <property type="entry name" value="Flavodoxin/NO_synth"/>
</dbReference>
<dbReference type="PRINTS" id="PR00369">
    <property type="entry name" value="FLAVODOXIN"/>
</dbReference>
<dbReference type="InterPro" id="IPR029039">
    <property type="entry name" value="Flavoprotein-like_sf"/>
</dbReference>
<keyword evidence="6" id="KW-1185">Reference proteome</keyword>